<proteinExistence type="predicted"/>
<feature type="region of interest" description="Disordered" evidence="1">
    <location>
        <begin position="281"/>
        <end position="327"/>
    </location>
</feature>
<feature type="compositionally biased region" description="Basic and acidic residues" evidence="1">
    <location>
        <begin position="627"/>
        <end position="638"/>
    </location>
</feature>
<evidence type="ECO:0000256" key="1">
    <source>
        <dbReference type="SAM" id="MobiDB-lite"/>
    </source>
</evidence>
<keyword evidence="3" id="KW-1185">Reference proteome</keyword>
<name>A0A087BKY6_9BIFI</name>
<dbReference type="Proteomes" id="UP000029060">
    <property type="component" value="Unassembled WGS sequence"/>
</dbReference>
<dbReference type="RefSeq" id="WP_143155140.1">
    <property type="nucleotide sequence ID" value="NZ_CAMGZS010000004.1"/>
</dbReference>
<dbReference type="EMBL" id="JGZC01000001">
    <property type="protein sequence ID" value="KFI71686.1"/>
    <property type="molecule type" value="Genomic_DNA"/>
</dbReference>
<dbReference type="OrthoDB" id="8452205at2"/>
<accession>A0A087BKY6</accession>
<evidence type="ECO:0000313" key="3">
    <source>
        <dbReference type="Proteomes" id="UP000029060"/>
    </source>
</evidence>
<reference evidence="2 3" key="1">
    <citation type="submission" date="2014-03" db="EMBL/GenBank/DDBJ databases">
        <title>Genomics of Bifidobacteria.</title>
        <authorList>
            <person name="Ventura M."/>
            <person name="Milani C."/>
            <person name="Lugli G.A."/>
        </authorList>
    </citation>
    <scope>NUCLEOTIDE SEQUENCE [LARGE SCALE GENOMIC DNA]</scope>
    <source>
        <strain evidence="2 3">LMG 11341</strain>
    </source>
</reference>
<gene>
    <name evidence="2" type="ORF">BMERY_1210</name>
</gene>
<organism evidence="2 3">
    <name type="scientific">Bifidobacterium merycicum</name>
    <dbReference type="NCBI Taxonomy" id="78345"/>
    <lineage>
        <taxon>Bacteria</taxon>
        <taxon>Bacillati</taxon>
        <taxon>Actinomycetota</taxon>
        <taxon>Actinomycetes</taxon>
        <taxon>Bifidobacteriales</taxon>
        <taxon>Bifidobacteriaceae</taxon>
        <taxon>Bifidobacterium</taxon>
    </lineage>
</organism>
<dbReference type="eggNOG" id="ENOG5032FJT">
    <property type="taxonomic scope" value="Bacteria"/>
</dbReference>
<dbReference type="AlphaFoldDB" id="A0A087BKY6"/>
<sequence>MNEPEDGMIIRDTFELSDFVNWLRRSTRDRICILVSERKNGQPLIPIKHIRSAVNGRALVVELPNHLQSTSRTMLDTVNPYLGASRIFPPGDSWCTDFTLVPFIQPQLTEDEYLRQISDCIDAIERPRVARTEPAEDSSPSEETSLADVRVREDMKWYLIDETHVDECVGSILSMNRDIPVILVSKSPWYSKPFIDVEALAEAVGDGAIIFEIKDEATSRLLYDKLPHWARAYHGAVRFIPFDAMDANGAGTKLCRIRGVAESKQTVEELVDRVNEDLSSSEYDSYGLDESETDEDSGKNRGVANTESVGTEDSDSGKTDSASAVPKKKQERSCGFWKQVAHTNASATKATGDMVEAYVKMILEGDVPYVQIPGEMKFRKVNVAGLTREVAEAFVNAGYEPEPGEGRMYPSDWILCAGQHVRGWLDGPDGFILDADWVAAQQALRHYTSGKIVAGVVTFVCDDMFKLMLYPGIGDNPPVEVTIQRADFLSGTHIAPDTDLRPVLHKGQAIAVKIISRERRDILPDDEWLCALPSQNETEVVEEPPSLLPDGPSWLWINPKLIATIPHKGKENKQSGGSNPFAYMPFMRSKQTLTAVPFKDLLESTATLASAHETMRTLYEQLADSQQRNEKLEQENKRLNGKNQKLREQSKGAAKMLDDTNPITSFEGHFDTLQEELDWMIRAQSLLQFTTAERAKRPLDDWSYGPNFFDSLRECEHGNMSHASLIRTMVFVLMGNEATQKGLQQHRLREGRGGDDADRLDEEGNVIYRVTVHGQYRLHYTRDAVNHVKFLSVNTHDELLR</sequence>
<evidence type="ECO:0000313" key="2">
    <source>
        <dbReference type="EMBL" id="KFI71686.1"/>
    </source>
</evidence>
<feature type="region of interest" description="Disordered" evidence="1">
    <location>
        <begin position="623"/>
        <end position="653"/>
    </location>
</feature>
<evidence type="ECO:0008006" key="4">
    <source>
        <dbReference type="Google" id="ProtNLM"/>
    </source>
</evidence>
<comment type="caution">
    <text evidence="2">The sequence shown here is derived from an EMBL/GenBank/DDBJ whole genome shotgun (WGS) entry which is preliminary data.</text>
</comment>
<protein>
    <recommendedName>
        <fullName evidence="4">S1 motif domain-containing protein</fullName>
    </recommendedName>
</protein>